<comment type="caution">
    <text evidence="3">The sequence shown here is derived from an EMBL/GenBank/DDBJ whole genome shotgun (WGS) entry which is preliminary data.</text>
</comment>
<proteinExistence type="predicted"/>
<evidence type="ECO:0008006" key="5">
    <source>
        <dbReference type="Google" id="ProtNLM"/>
    </source>
</evidence>
<dbReference type="PROSITE" id="PS51257">
    <property type="entry name" value="PROKAR_LIPOPROTEIN"/>
    <property type="match status" value="1"/>
</dbReference>
<feature type="chain" id="PRO_5045054025" description="DUF4247 domain-containing protein" evidence="2">
    <location>
        <begin position="21"/>
        <end position="118"/>
    </location>
</feature>
<keyword evidence="2" id="KW-0732">Signal</keyword>
<feature type="compositionally biased region" description="Low complexity" evidence="1">
    <location>
        <begin position="77"/>
        <end position="118"/>
    </location>
</feature>
<evidence type="ECO:0000256" key="2">
    <source>
        <dbReference type="SAM" id="SignalP"/>
    </source>
</evidence>
<dbReference type="EMBL" id="JAPMOU010000035">
    <property type="protein sequence ID" value="MDE1464469.1"/>
    <property type="molecule type" value="Genomic_DNA"/>
</dbReference>
<feature type="region of interest" description="Disordered" evidence="1">
    <location>
        <begin position="75"/>
        <end position="118"/>
    </location>
</feature>
<evidence type="ECO:0000256" key="1">
    <source>
        <dbReference type="SAM" id="MobiDB-lite"/>
    </source>
</evidence>
<dbReference type="Proteomes" id="UP001528823">
    <property type="component" value="Unassembled WGS sequence"/>
</dbReference>
<keyword evidence="4" id="KW-1185">Reference proteome</keyword>
<reference evidence="3 4" key="1">
    <citation type="submission" date="2022-11" db="EMBL/GenBank/DDBJ databases">
        <title>Spartinivicinus poritis sp. nov., isolated from scleractinian coral Porites lutea.</title>
        <authorList>
            <person name="Zhang G."/>
            <person name="Cai L."/>
            <person name="Wei Q."/>
        </authorList>
    </citation>
    <scope>NUCLEOTIDE SEQUENCE [LARGE SCALE GENOMIC DNA]</scope>
    <source>
        <strain evidence="3 4">A2-2</strain>
    </source>
</reference>
<sequence length="118" mass="13016">MKRSKTVKLVLMGLAPIALTACDDEPNYEYMTLNECIDYVRAVDKDSEFDLDILIGPGYSRSKLDKSFYKYREKKYGSSYVSSKSSSTSSKKTTTSSRSGFGSSASARGSWGRSSWGG</sequence>
<dbReference type="RefSeq" id="WP_274690795.1">
    <property type="nucleotide sequence ID" value="NZ_JAPMOU010000035.1"/>
</dbReference>
<gene>
    <name evidence="3" type="ORF">ORQ98_21130</name>
</gene>
<feature type="signal peptide" evidence="2">
    <location>
        <begin position="1"/>
        <end position="20"/>
    </location>
</feature>
<evidence type="ECO:0000313" key="4">
    <source>
        <dbReference type="Proteomes" id="UP001528823"/>
    </source>
</evidence>
<evidence type="ECO:0000313" key="3">
    <source>
        <dbReference type="EMBL" id="MDE1464469.1"/>
    </source>
</evidence>
<organism evidence="3 4">
    <name type="scientific">Spartinivicinus poritis</name>
    <dbReference type="NCBI Taxonomy" id="2994640"/>
    <lineage>
        <taxon>Bacteria</taxon>
        <taxon>Pseudomonadati</taxon>
        <taxon>Pseudomonadota</taxon>
        <taxon>Gammaproteobacteria</taxon>
        <taxon>Oceanospirillales</taxon>
        <taxon>Zooshikellaceae</taxon>
        <taxon>Spartinivicinus</taxon>
    </lineage>
</organism>
<name>A0ABT5UDM1_9GAMM</name>
<protein>
    <recommendedName>
        <fullName evidence="5">DUF4247 domain-containing protein</fullName>
    </recommendedName>
</protein>
<accession>A0ABT5UDM1</accession>